<keyword evidence="2" id="KW-1185">Reference proteome</keyword>
<evidence type="ECO:0000313" key="1">
    <source>
        <dbReference type="EMBL" id="RDC62120.1"/>
    </source>
</evidence>
<accession>A0A369QCQ3</accession>
<dbReference type="AlphaFoldDB" id="A0A369QCQ3"/>
<organism evidence="1 2">
    <name type="scientific">Adhaeribacter pallidiroseus</name>
    <dbReference type="NCBI Taxonomy" id="2072847"/>
    <lineage>
        <taxon>Bacteria</taxon>
        <taxon>Pseudomonadati</taxon>
        <taxon>Bacteroidota</taxon>
        <taxon>Cytophagia</taxon>
        <taxon>Cytophagales</taxon>
        <taxon>Hymenobacteraceae</taxon>
        <taxon>Adhaeribacter</taxon>
    </lineage>
</organism>
<name>A0A369QCQ3_9BACT</name>
<sequence length="70" mass="8092">MLLVFMLLLNTNDFKIGSDNEIQTRLLPNLDKTWPGLVTNDYLNRELKNKRESVIPSQTPEQVNKAVNSY</sequence>
<proteinExistence type="predicted"/>
<dbReference type="Proteomes" id="UP000253919">
    <property type="component" value="Unassembled WGS sequence"/>
</dbReference>
<protein>
    <submittedName>
        <fullName evidence="1">Uncharacterized protein</fullName>
    </submittedName>
</protein>
<reference evidence="1 2" key="1">
    <citation type="submission" date="2018-04" db="EMBL/GenBank/DDBJ databases">
        <title>Adhaeribacter sp. HMF7616 genome sequencing and assembly.</title>
        <authorList>
            <person name="Kang H."/>
            <person name="Kang J."/>
            <person name="Cha I."/>
            <person name="Kim H."/>
            <person name="Joh K."/>
        </authorList>
    </citation>
    <scope>NUCLEOTIDE SEQUENCE [LARGE SCALE GENOMIC DNA]</scope>
    <source>
        <strain evidence="1 2">HMF7616</strain>
    </source>
</reference>
<dbReference type="EMBL" id="QASA01000001">
    <property type="protein sequence ID" value="RDC62120.1"/>
    <property type="molecule type" value="Genomic_DNA"/>
</dbReference>
<gene>
    <name evidence="1" type="ORF">AHMF7616_00711</name>
</gene>
<comment type="caution">
    <text evidence="1">The sequence shown here is derived from an EMBL/GenBank/DDBJ whole genome shotgun (WGS) entry which is preliminary data.</text>
</comment>
<evidence type="ECO:0000313" key="2">
    <source>
        <dbReference type="Proteomes" id="UP000253919"/>
    </source>
</evidence>